<keyword evidence="2" id="KW-0695">RNA-directed DNA polymerase</keyword>
<feature type="region of interest" description="Disordered" evidence="1">
    <location>
        <begin position="1"/>
        <end position="74"/>
    </location>
</feature>
<sequence length="404" mass="44672">MEKGFLSHKGRGNGKGVKEKQGSSVHATAMDKNSGNKEPVSSVLANDPSIASTETTNASTNNKRPGLNENNKESGSYAKLFKGETSKKRVNFRPLLAPVSNGADVAVSMESAHVVHERFSNTVDGFFLGKPVVYPVVENYVKNTWRNVSGRKISKNSTSTEQNSQSDGLQLGKNENKAQNGVSDEIEEGEMRLENLDMPMNVNEYTFVNCVASVVNIESRAGNETANVAVNDITVIDDRRDRMTKDKSEATNDQNGSNNEGFTTVEYRKCDGQQKNVYAANSGIERRTLWKELQAEKSTPWILLGDFSVTLKVEEHSAGGSNVNNDMQNFIDCVEKIEVEDVCSSGLFFIWIKSHLMPTTRIMKELDRFMANEKFISSYVTAANQFLPFVTSDHSLAVLTKFSC</sequence>
<proteinExistence type="predicted"/>
<keyword evidence="3" id="KW-1185">Reference proteome</keyword>
<dbReference type="STRING" id="35608.A0A2U1L9Q8"/>
<feature type="region of interest" description="Disordered" evidence="1">
    <location>
        <begin position="242"/>
        <end position="262"/>
    </location>
</feature>
<evidence type="ECO:0000313" key="3">
    <source>
        <dbReference type="Proteomes" id="UP000245207"/>
    </source>
</evidence>
<dbReference type="OrthoDB" id="1935929at2759"/>
<evidence type="ECO:0000256" key="1">
    <source>
        <dbReference type="SAM" id="MobiDB-lite"/>
    </source>
</evidence>
<feature type="compositionally biased region" description="Low complexity" evidence="1">
    <location>
        <begin position="51"/>
        <end position="62"/>
    </location>
</feature>
<comment type="caution">
    <text evidence="2">The sequence shown here is derived from an EMBL/GenBank/DDBJ whole genome shotgun (WGS) entry which is preliminary data.</text>
</comment>
<accession>A0A2U1L9Q8</accession>
<dbReference type="Proteomes" id="UP000245207">
    <property type="component" value="Unassembled WGS sequence"/>
</dbReference>
<feature type="compositionally biased region" description="Polar residues" evidence="1">
    <location>
        <begin position="251"/>
        <end position="262"/>
    </location>
</feature>
<keyword evidence="2" id="KW-0808">Transferase</keyword>
<organism evidence="2 3">
    <name type="scientific">Artemisia annua</name>
    <name type="common">Sweet wormwood</name>
    <dbReference type="NCBI Taxonomy" id="35608"/>
    <lineage>
        <taxon>Eukaryota</taxon>
        <taxon>Viridiplantae</taxon>
        <taxon>Streptophyta</taxon>
        <taxon>Embryophyta</taxon>
        <taxon>Tracheophyta</taxon>
        <taxon>Spermatophyta</taxon>
        <taxon>Magnoliopsida</taxon>
        <taxon>eudicotyledons</taxon>
        <taxon>Gunneridae</taxon>
        <taxon>Pentapetalae</taxon>
        <taxon>asterids</taxon>
        <taxon>campanulids</taxon>
        <taxon>Asterales</taxon>
        <taxon>Asteraceae</taxon>
        <taxon>Asteroideae</taxon>
        <taxon>Anthemideae</taxon>
        <taxon>Artemisiinae</taxon>
        <taxon>Artemisia</taxon>
    </lineage>
</organism>
<keyword evidence="2" id="KW-0548">Nucleotidyltransferase</keyword>
<dbReference type="PANTHER" id="PTHR33710:SF71">
    <property type="entry name" value="ENDONUCLEASE_EXONUCLEASE_PHOSPHATASE DOMAIN-CONTAINING PROTEIN"/>
    <property type="match status" value="1"/>
</dbReference>
<dbReference type="SUPFAM" id="SSF56219">
    <property type="entry name" value="DNase I-like"/>
    <property type="match status" value="1"/>
</dbReference>
<dbReference type="InterPro" id="IPR036691">
    <property type="entry name" value="Endo/exonu/phosph_ase_sf"/>
</dbReference>
<dbReference type="Gene3D" id="3.60.10.10">
    <property type="entry name" value="Endonuclease/exonuclease/phosphatase"/>
    <property type="match status" value="1"/>
</dbReference>
<feature type="compositionally biased region" description="Polar residues" evidence="1">
    <location>
        <begin position="155"/>
        <end position="168"/>
    </location>
</feature>
<evidence type="ECO:0000313" key="2">
    <source>
        <dbReference type="EMBL" id="PWA45745.1"/>
    </source>
</evidence>
<dbReference type="AlphaFoldDB" id="A0A2U1L9Q8"/>
<dbReference type="PANTHER" id="PTHR33710">
    <property type="entry name" value="BNAC02G09200D PROTEIN"/>
    <property type="match status" value="1"/>
</dbReference>
<name>A0A2U1L9Q8_ARTAN</name>
<dbReference type="EMBL" id="PKPP01010608">
    <property type="protein sequence ID" value="PWA45745.1"/>
    <property type="molecule type" value="Genomic_DNA"/>
</dbReference>
<gene>
    <name evidence="2" type="ORF">CTI12_AA515610</name>
</gene>
<protein>
    <submittedName>
        <fullName evidence="2">RNA-directed DNA polymerase, eukaryota, Reverse transcriptase zinc-binding domain protein</fullName>
    </submittedName>
</protein>
<reference evidence="2 3" key="1">
    <citation type="journal article" date="2018" name="Mol. Plant">
        <title>The genome of Artemisia annua provides insight into the evolution of Asteraceae family and artemisinin biosynthesis.</title>
        <authorList>
            <person name="Shen Q."/>
            <person name="Zhang L."/>
            <person name="Liao Z."/>
            <person name="Wang S."/>
            <person name="Yan T."/>
            <person name="Shi P."/>
            <person name="Liu M."/>
            <person name="Fu X."/>
            <person name="Pan Q."/>
            <person name="Wang Y."/>
            <person name="Lv Z."/>
            <person name="Lu X."/>
            <person name="Zhang F."/>
            <person name="Jiang W."/>
            <person name="Ma Y."/>
            <person name="Chen M."/>
            <person name="Hao X."/>
            <person name="Li L."/>
            <person name="Tang Y."/>
            <person name="Lv G."/>
            <person name="Zhou Y."/>
            <person name="Sun X."/>
            <person name="Brodelius P.E."/>
            <person name="Rose J.K.C."/>
            <person name="Tang K."/>
        </authorList>
    </citation>
    <scope>NUCLEOTIDE SEQUENCE [LARGE SCALE GENOMIC DNA]</scope>
    <source>
        <strain evidence="3">cv. Huhao1</strain>
        <tissue evidence="2">Leaf</tissue>
    </source>
</reference>
<feature type="compositionally biased region" description="Basic residues" evidence="1">
    <location>
        <begin position="1"/>
        <end position="12"/>
    </location>
</feature>
<feature type="region of interest" description="Disordered" evidence="1">
    <location>
        <begin position="152"/>
        <end position="185"/>
    </location>
</feature>
<dbReference type="GO" id="GO:0003964">
    <property type="term" value="F:RNA-directed DNA polymerase activity"/>
    <property type="evidence" value="ECO:0007669"/>
    <property type="project" value="UniProtKB-KW"/>
</dbReference>